<dbReference type="GO" id="GO:0005576">
    <property type="term" value="C:extracellular region"/>
    <property type="evidence" value="ECO:0007669"/>
    <property type="project" value="TreeGrafter"/>
</dbReference>
<name>A0AAN7FTP0_QUERU</name>
<dbReference type="Pfam" id="PF00657">
    <property type="entry name" value="Lipase_GDSL"/>
    <property type="match status" value="1"/>
</dbReference>
<organism evidence="3 4">
    <name type="scientific">Quercus rubra</name>
    <name type="common">Northern red oak</name>
    <name type="synonym">Quercus borealis</name>
    <dbReference type="NCBI Taxonomy" id="3512"/>
    <lineage>
        <taxon>Eukaryota</taxon>
        <taxon>Viridiplantae</taxon>
        <taxon>Streptophyta</taxon>
        <taxon>Embryophyta</taxon>
        <taxon>Tracheophyta</taxon>
        <taxon>Spermatophyta</taxon>
        <taxon>Magnoliopsida</taxon>
        <taxon>eudicotyledons</taxon>
        <taxon>Gunneridae</taxon>
        <taxon>Pentapetalae</taxon>
        <taxon>rosids</taxon>
        <taxon>fabids</taxon>
        <taxon>Fagales</taxon>
        <taxon>Fagaceae</taxon>
        <taxon>Quercus</taxon>
    </lineage>
</organism>
<evidence type="ECO:0000313" key="4">
    <source>
        <dbReference type="Proteomes" id="UP001324115"/>
    </source>
</evidence>
<dbReference type="InterPro" id="IPR035669">
    <property type="entry name" value="SGNH_plant_lipase-like"/>
</dbReference>
<reference evidence="3 4" key="1">
    <citation type="journal article" date="2023" name="G3 (Bethesda)">
        <title>A haplotype-resolved chromosome-scale genome for Quercus rubra L. provides insights into the genetics of adaptive traits for red oak species.</title>
        <authorList>
            <person name="Kapoor B."/>
            <person name="Jenkins J."/>
            <person name="Schmutz J."/>
            <person name="Zhebentyayeva T."/>
            <person name="Kuelheim C."/>
            <person name="Coggeshall M."/>
            <person name="Heim C."/>
            <person name="Lasky J.R."/>
            <person name="Leites L."/>
            <person name="Islam-Faridi N."/>
            <person name="Romero-Severson J."/>
            <person name="DeLeo V.L."/>
            <person name="Lucas S.M."/>
            <person name="Lazic D."/>
            <person name="Gailing O."/>
            <person name="Carlson J."/>
            <person name="Staton M."/>
        </authorList>
    </citation>
    <scope>NUCLEOTIDE SEQUENCE [LARGE SCALE GENOMIC DNA]</scope>
    <source>
        <strain evidence="3">Pseudo-F2</strain>
    </source>
</reference>
<accession>A0AAN7FTP0</accession>
<dbReference type="Gene3D" id="3.40.50.1110">
    <property type="entry name" value="SGNH hydrolase"/>
    <property type="match status" value="1"/>
</dbReference>
<dbReference type="InterPro" id="IPR050592">
    <property type="entry name" value="GDSL_lipolytic_enzyme"/>
</dbReference>
<evidence type="ECO:0000313" key="3">
    <source>
        <dbReference type="EMBL" id="KAK4600043.1"/>
    </source>
</evidence>
<dbReference type="Proteomes" id="UP001324115">
    <property type="component" value="Unassembled WGS sequence"/>
</dbReference>
<evidence type="ECO:0000256" key="1">
    <source>
        <dbReference type="ARBA" id="ARBA00008668"/>
    </source>
</evidence>
<proteinExistence type="inferred from homology"/>
<comment type="similarity">
    <text evidence="1">Belongs to the 'GDSL' lipolytic enzyme family.</text>
</comment>
<sequence>MASASLFILFILQACACLFFYTVGAQANIKVSAIFSFGDSILDTGMNNNLPSGRCNYPPYGRDFPGKVATGRFCNGKIPTDLIAEALGIKDNLLTGVGFASSGSGIDPLTSSTLGVVAMSQQLQYFKDYIGKLKGVAGEEKAEAIIANSLVLMSAGNNDIGVSYTAGSRKLQYTFPAYVIQQSQLYALGARRFGVLSTVALGCEPSGRVAGSCSMTANVGAQTYNNLLKAGIATLQSKHSDAKLVFFDIFTPLDNIASNPHQFGFQNANLGCCGGVGSCLPFTTLVCPDASTYVFWDSLHPTEKTYRIVVSDVLNKTLSSFS</sequence>
<dbReference type="EMBL" id="JAXUIC010000002">
    <property type="protein sequence ID" value="KAK4600043.1"/>
    <property type="molecule type" value="Genomic_DNA"/>
</dbReference>
<feature type="signal peptide" evidence="2">
    <location>
        <begin position="1"/>
        <end position="17"/>
    </location>
</feature>
<keyword evidence="4" id="KW-1185">Reference proteome</keyword>
<feature type="chain" id="PRO_5042851805" evidence="2">
    <location>
        <begin position="18"/>
        <end position="322"/>
    </location>
</feature>
<dbReference type="InterPro" id="IPR036514">
    <property type="entry name" value="SGNH_hydro_sf"/>
</dbReference>
<dbReference type="GO" id="GO:0016788">
    <property type="term" value="F:hydrolase activity, acting on ester bonds"/>
    <property type="evidence" value="ECO:0007669"/>
    <property type="project" value="InterPro"/>
</dbReference>
<dbReference type="CDD" id="cd01837">
    <property type="entry name" value="SGNH_plant_lipase_like"/>
    <property type="match status" value="1"/>
</dbReference>
<dbReference type="InterPro" id="IPR001087">
    <property type="entry name" value="GDSL"/>
</dbReference>
<keyword evidence="2" id="KW-0732">Signal</keyword>
<dbReference type="AlphaFoldDB" id="A0AAN7FTP0"/>
<gene>
    <name evidence="3" type="ORF">RGQ29_009917</name>
</gene>
<dbReference type="PANTHER" id="PTHR45642:SF52">
    <property type="entry name" value="GDSL-LIKE LIPASE_ACYLHYDROLASE"/>
    <property type="match status" value="1"/>
</dbReference>
<comment type="caution">
    <text evidence="3">The sequence shown here is derived from an EMBL/GenBank/DDBJ whole genome shotgun (WGS) entry which is preliminary data.</text>
</comment>
<dbReference type="SUPFAM" id="SSF52266">
    <property type="entry name" value="SGNH hydrolase"/>
    <property type="match status" value="1"/>
</dbReference>
<dbReference type="PANTHER" id="PTHR45642">
    <property type="entry name" value="GDSL ESTERASE/LIPASE EXL3"/>
    <property type="match status" value="1"/>
</dbReference>
<protein>
    <submittedName>
        <fullName evidence="3">Uncharacterized protein</fullName>
    </submittedName>
</protein>
<evidence type="ECO:0000256" key="2">
    <source>
        <dbReference type="SAM" id="SignalP"/>
    </source>
</evidence>